<organism evidence="2 3">
    <name type="scientific">Glycomyces terrestris</name>
    <dbReference type="NCBI Taxonomy" id="2493553"/>
    <lineage>
        <taxon>Bacteria</taxon>
        <taxon>Bacillati</taxon>
        <taxon>Actinomycetota</taxon>
        <taxon>Actinomycetes</taxon>
        <taxon>Glycomycetales</taxon>
        <taxon>Glycomycetaceae</taxon>
        <taxon>Glycomyces</taxon>
    </lineage>
</organism>
<feature type="compositionally biased region" description="Basic residues" evidence="1">
    <location>
        <begin position="1"/>
        <end position="10"/>
    </location>
</feature>
<reference evidence="2 3" key="1">
    <citation type="submission" date="2018-12" db="EMBL/GenBank/DDBJ databases">
        <title>Glycomyces sp. YIM 121974 draft genome.</title>
        <authorList>
            <person name="Li Q."/>
        </authorList>
    </citation>
    <scope>NUCLEOTIDE SEQUENCE [LARGE SCALE GENOMIC DNA]</scope>
    <source>
        <strain evidence="2 3">YIM 121974</strain>
    </source>
</reference>
<name>A0A426UXN6_9ACTN</name>
<comment type="caution">
    <text evidence="2">The sequence shown here is derived from an EMBL/GenBank/DDBJ whole genome shotgun (WGS) entry which is preliminary data.</text>
</comment>
<protein>
    <submittedName>
        <fullName evidence="2">Uncharacterized protein</fullName>
    </submittedName>
</protein>
<sequence>MREPRHKTTAHNHGTTAPRHDVPRPPGRANPAPADRMPRRTAGTLRPAPRRDGGPRGAGDRAVKGDVRWNSSTR</sequence>
<gene>
    <name evidence="2" type="ORF">EIW28_11210</name>
</gene>
<dbReference type="EMBL" id="RSEB01000003">
    <property type="protein sequence ID" value="RRR99288.1"/>
    <property type="molecule type" value="Genomic_DNA"/>
</dbReference>
<evidence type="ECO:0000313" key="2">
    <source>
        <dbReference type="EMBL" id="RRR99288.1"/>
    </source>
</evidence>
<evidence type="ECO:0000313" key="3">
    <source>
        <dbReference type="Proteomes" id="UP000277256"/>
    </source>
</evidence>
<proteinExistence type="predicted"/>
<accession>A0A426UXN6</accession>
<dbReference type="Proteomes" id="UP000277256">
    <property type="component" value="Unassembled WGS sequence"/>
</dbReference>
<evidence type="ECO:0000256" key="1">
    <source>
        <dbReference type="SAM" id="MobiDB-lite"/>
    </source>
</evidence>
<dbReference type="AlphaFoldDB" id="A0A426UXN6"/>
<feature type="compositionally biased region" description="Basic and acidic residues" evidence="1">
    <location>
        <begin position="49"/>
        <end position="67"/>
    </location>
</feature>
<keyword evidence="3" id="KW-1185">Reference proteome</keyword>
<feature type="region of interest" description="Disordered" evidence="1">
    <location>
        <begin position="1"/>
        <end position="74"/>
    </location>
</feature>